<dbReference type="Proteomes" id="UP001500102">
    <property type="component" value="Unassembled WGS sequence"/>
</dbReference>
<keyword evidence="4" id="KW-1185">Reference proteome</keyword>
<keyword evidence="1" id="KW-0812">Transmembrane</keyword>
<protein>
    <submittedName>
        <fullName evidence="3">Endonuclease/exonuclease/phosphatase family protein</fullName>
    </submittedName>
</protein>
<evidence type="ECO:0000313" key="3">
    <source>
        <dbReference type="EMBL" id="GAA2138677.1"/>
    </source>
</evidence>
<dbReference type="InterPro" id="IPR036691">
    <property type="entry name" value="Endo/exonu/phosph_ase_sf"/>
</dbReference>
<evidence type="ECO:0000259" key="2">
    <source>
        <dbReference type="Pfam" id="PF03372"/>
    </source>
</evidence>
<name>A0ABP5KX33_9MICC</name>
<dbReference type="GO" id="GO:0004519">
    <property type="term" value="F:endonuclease activity"/>
    <property type="evidence" value="ECO:0007669"/>
    <property type="project" value="UniProtKB-KW"/>
</dbReference>
<sequence length="359" mass="37285">MSRRASRRWQVSSALCAAPVAVVSLFRAVPAPWPSPVVQLVAFTPWFALPAGAAFLLALPGRRPWTVLPAGALLALQLLWLFPPDRLADRLLAAQADPLQGGQQGAGQEAGTGQPPATELKVMTFNAWKGQADAAEVVRLVRENGVELLAVQELSPALERRLDAEGLGTLLPHRISRAVEGAGGGGVYSSRPIAPLDSVDGSAFHMPTVRMDLGPAPAGDPNGRPVSLDVTNVHTKAPVWGRAGQWRSELAALGRVAVRPGNVLLLGDFNATLDHAEFRRMLAGGEGGAGPAGPLVDAGAAALARLVPTWPQAGPPLPGVVIDHVVTSPQVRSYGYSVLPVVGSDHAAVLATLRVPAGG</sequence>
<feature type="transmembrane region" description="Helical" evidence="1">
    <location>
        <begin position="38"/>
        <end position="58"/>
    </location>
</feature>
<keyword evidence="1" id="KW-1133">Transmembrane helix</keyword>
<keyword evidence="3" id="KW-0540">Nuclease</keyword>
<reference evidence="4" key="1">
    <citation type="journal article" date="2019" name="Int. J. Syst. Evol. Microbiol.">
        <title>The Global Catalogue of Microorganisms (GCM) 10K type strain sequencing project: providing services to taxonomists for standard genome sequencing and annotation.</title>
        <authorList>
            <consortium name="The Broad Institute Genomics Platform"/>
            <consortium name="The Broad Institute Genome Sequencing Center for Infectious Disease"/>
            <person name="Wu L."/>
            <person name="Ma J."/>
        </authorList>
    </citation>
    <scope>NUCLEOTIDE SEQUENCE [LARGE SCALE GENOMIC DNA]</scope>
    <source>
        <strain evidence="4">JCM 15921</strain>
    </source>
</reference>
<dbReference type="EMBL" id="BAAAQB010000035">
    <property type="protein sequence ID" value="GAA2138677.1"/>
    <property type="molecule type" value="Genomic_DNA"/>
</dbReference>
<gene>
    <name evidence="3" type="ORF">GCM10009825_25170</name>
</gene>
<evidence type="ECO:0000256" key="1">
    <source>
        <dbReference type="SAM" id="Phobius"/>
    </source>
</evidence>
<dbReference type="Pfam" id="PF03372">
    <property type="entry name" value="Exo_endo_phos"/>
    <property type="match status" value="1"/>
</dbReference>
<proteinExistence type="predicted"/>
<dbReference type="InterPro" id="IPR005135">
    <property type="entry name" value="Endo/exonuclease/phosphatase"/>
</dbReference>
<keyword evidence="3" id="KW-0255">Endonuclease</keyword>
<feature type="domain" description="Endonuclease/exonuclease/phosphatase" evidence="2">
    <location>
        <begin position="123"/>
        <end position="346"/>
    </location>
</feature>
<comment type="caution">
    <text evidence="3">The sequence shown here is derived from an EMBL/GenBank/DDBJ whole genome shotgun (WGS) entry which is preliminary data.</text>
</comment>
<keyword evidence="3" id="KW-0378">Hydrolase</keyword>
<accession>A0ABP5KX33</accession>
<keyword evidence="1" id="KW-0472">Membrane</keyword>
<feature type="transmembrane region" description="Helical" evidence="1">
    <location>
        <begin position="65"/>
        <end position="82"/>
    </location>
</feature>
<organism evidence="3 4">
    <name type="scientific">Arthrobacter humicola</name>
    <dbReference type="NCBI Taxonomy" id="409291"/>
    <lineage>
        <taxon>Bacteria</taxon>
        <taxon>Bacillati</taxon>
        <taxon>Actinomycetota</taxon>
        <taxon>Actinomycetes</taxon>
        <taxon>Micrococcales</taxon>
        <taxon>Micrococcaceae</taxon>
        <taxon>Arthrobacter</taxon>
    </lineage>
</organism>
<evidence type="ECO:0000313" key="4">
    <source>
        <dbReference type="Proteomes" id="UP001500102"/>
    </source>
</evidence>
<dbReference type="Gene3D" id="3.60.10.10">
    <property type="entry name" value="Endonuclease/exonuclease/phosphatase"/>
    <property type="match status" value="1"/>
</dbReference>
<dbReference type="SUPFAM" id="SSF56219">
    <property type="entry name" value="DNase I-like"/>
    <property type="match status" value="1"/>
</dbReference>